<keyword evidence="5 10" id="KW-0808">Transferase</keyword>
<dbReference type="PIRSF" id="PIRSF000804">
    <property type="entry name" value="DNA_pol_III_b"/>
    <property type="match status" value="1"/>
</dbReference>
<keyword evidence="4 10" id="KW-0963">Cytoplasm</keyword>
<dbReference type="PANTHER" id="PTHR30478:SF0">
    <property type="entry name" value="BETA SLIDING CLAMP"/>
    <property type="match status" value="1"/>
</dbReference>
<keyword evidence="7 10" id="KW-0235">DNA replication</keyword>
<evidence type="ECO:0000256" key="10">
    <source>
        <dbReference type="PIRNR" id="PIRNR000804"/>
    </source>
</evidence>
<evidence type="ECO:0000256" key="8">
    <source>
        <dbReference type="ARBA" id="ARBA00022932"/>
    </source>
</evidence>
<evidence type="ECO:0000256" key="9">
    <source>
        <dbReference type="ARBA" id="ARBA00023125"/>
    </source>
</evidence>
<dbReference type="Gene3D" id="3.10.150.10">
    <property type="entry name" value="DNA Polymerase III, subunit A, domain 2"/>
    <property type="match status" value="1"/>
</dbReference>
<accession>A0ABP3FT44</accession>
<dbReference type="SUPFAM" id="SSF55979">
    <property type="entry name" value="DNA clamp"/>
    <property type="match status" value="3"/>
</dbReference>
<evidence type="ECO:0000313" key="14">
    <source>
        <dbReference type="EMBL" id="GAA0324305.1"/>
    </source>
</evidence>
<keyword evidence="9" id="KW-0238">DNA-binding</keyword>
<dbReference type="InterPro" id="IPR022635">
    <property type="entry name" value="DNA_polIII_beta_C"/>
</dbReference>
<dbReference type="RefSeq" id="WP_201504477.1">
    <property type="nucleotide sequence ID" value="NZ_BAAAFR010000008.1"/>
</dbReference>
<evidence type="ECO:0000256" key="2">
    <source>
        <dbReference type="ARBA" id="ARBA00010752"/>
    </source>
</evidence>
<dbReference type="Gene3D" id="3.70.10.10">
    <property type="match status" value="1"/>
</dbReference>
<comment type="subcellular location">
    <subcellularLocation>
        <location evidence="1 10">Cytoplasm</location>
    </subcellularLocation>
</comment>
<keyword evidence="6 10" id="KW-0548">Nucleotidyltransferase</keyword>
<keyword evidence="8 10" id="KW-0239">DNA-directed DNA polymerase</keyword>
<sequence>MQLSINRESLLKAINLIAKAADKRHNMVILGNIKLQLSESELVLTASDLEVELTATLQLPAGACVQAGAVTLPAVKLKDICKSLPAQAQITITAKDKERCLLTSGKSRFTLGTLPAEDFPILGNPENITALTISRGRLLDLVHKTQFAMAIQDVRYYLTGMLFDVSAQQLTTVATDGHRLALARSVIDVDATLNMQAILPRKAVIELERLTLELSKLLGDNDNAVTLSFGREFLQVSLPFGEVDSTGRIGSELMVTFTARLIDGKFPDYRRVMPSNTDKLALMNQEKLTDVLRRVAILSNEKSRGVVLSFSGDGTVEIRANNAEQDEAIEVLQVKYQGEPIELSFNAAYIQDVLSVTQGDVQMHMSQSNASVLVNQLGDELHQYVIMPMRI</sequence>
<gene>
    <name evidence="14" type="primary">dnaN</name>
    <name evidence="14" type="ORF">GCM10009129_22650</name>
</gene>
<reference evidence="15" key="1">
    <citation type="journal article" date="2019" name="Int. J. Syst. Evol. Microbiol.">
        <title>The Global Catalogue of Microorganisms (GCM) 10K type strain sequencing project: providing services to taxonomists for standard genome sequencing and annotation.</title>
        <authorList>
            <consortium name="The Broad Institute Genomics Platform"/>
            <consortium name="The Broad Institute Genome Sequencing Center for Infectious Disease"/>
            <person name="Wu L."/>
            <person name="Ma J."/>
        </authorList>
    </citation>
    <scope>NUCLEOTIDE SEQUENCE [LARGE SCALE GENOMIC DNA]</scope>
    <source>
        <strain evidence="15">JCM 16343</strain>
    </source>
</reference>
<evidence type="ECO:0000256" key="6">
    <source>
        <dbReference type="ARBA" id="ARBA00022695"/>
    </source>
</evidence>
<feature type="domain" description="DNA polymerase III beta sliding clamp central" evidence="12">
    <location>
        <begin position="135"/>
        <end position="268"/>
    </location>
</feature>
<evidence type="ECO:0000256" key="4">
    <source>
        <dbReference type="ARBA" id="ARBA00022490"/>
    </source>
</evidence>
<dbReference type="EMBL" id="BAAAFR010000008">
    <property type="protein sequence ID" value="GAA0324305.1"/>
    <property type="molecule type" value="Genomic_DNA"/>
</dbReference>
<evidence type="ECO:0000259" key="13">
    <source>
        <dbReference type="Pfam" id="PF02768"/>
    </source>
</evidence>
<protein>
    <recommendedName>
        <fullName evidence="3 10">Beta sliding clamp</fullName>
    </recommendedName>
</protein>
<name>A0ABP3FT44_9GAMM</name>
<dbReference type="InterPro" id="IPR046938">
    <property type="entry name" value="DNA_clamp_sf"/>
</dbReference>
<proteinExistence type="inferred from homology"/>
<evidence type="ECO:0000256" key="7">
    <source>
        <dbReference type="ARBA" id="ARBA00022705"/>
    </source>
</evidence>
<dbReference type="Pfam" id="PF00712">
    <property type="entry name" value="DNA_pol3_beta"/>
    <property type="match status" value="1"/>
</dbReference>
<organism evidence="14 15">
    <name type="scientific">Psychrobacter aestuarii</name>
    <dbReference type="NCBI Taxonomy" id="556327"/>
    <lineage>
        <taxon>Bacteria</taxon>
        <taxon>Pseudomonadati</taxon>
        <taxon>Pseudomonadota</taxon>
        <taxon>Gammaproteobacteria</taxon>
        <taxon>Moraxellales</taxon>
        <taxon>Moraxellaceae</taxon>
        <taxon>Psychrobacter</taxon>
    </lineage>
</organism>
<keyword evidence="15" id="KW-1185">Reference proteome</keyword>
<dbReference type="NCBIfam" id="TIGR00663">
    <property type="entry name" value="dnan"/>
    <property type="match status" value="1"/>
</dbReference>
<evidence type="ECO:0000256" key="5">
    <source>
        <dbReference type="ARBA" id="ARBA00022679"/>
    </source>
</evidence>
<dbReference type="Pfam" id="PF02767">
    <property type="entry name" value="DNA_pol3_beta_2"/>
    <property type="match status" value="1"/>
</dbReference>
<dbReference type="CDD" id="cd00140">
    <property type="entry name" value="beta_clamp"/>
    <property type="match status" value="1"/>
</dbReference>
<dbReference type="Proteomes" id="UP001501787">
    <property type="component" value="Unassembled WGS sequence"/>
</dbReference>
<comment type="subunit">
    <text evidence="10">Forms a ring-shaped head-to-tail homodimer around DNA.</text>
</comment>
<feature type="domain" description="DNA polymerase III beta sliding clamp N-terminal" evidence="11">
    <location>
        <begin position="1"/>
        <end position="122"/>
    </location>
</feature>
<comment type="function">
    <text evidence="10">Confers DNA tethering and processivity to DNA polymerases and other proteins. Acts as a clamp, forming a ring around DNA (a reaction catalyzed by the clamp-loading complex) which diffuses in an ATP-independent manner freely and bidirectionally along dsDNA. Initially characterized for its ability to contact the catalytic subunit of DNA polymerase III (Pol III), a complex, multichain enzyme responsible for most of the replicative synthesis in bacteria; Pol III exhibits 3'-5' exonuclease proofreading activity. The beta chain is required for initiation of replication as well as for processivity of DNA replication.</text>
</comment>
<dbReference type="InterPro" id="IPR022637">
    <property type="entry name" value="DNA_polIII_beta_cen"/>
</dbReference>
<dbReference type="Pfam" id="PF02768">
    <property type="entry name" value="DNA_pol3_beta_3"/>
    <property type="match status" value="1"/>
</dbReference>
<evidence type="ECO:0000256" key="1">
    <source>
        <dbReference type="ARBA" id="ARBA00004496"/>
    </source>
</evidence>
<comment type="caution">
    <text evidence="14">The sequence shown here is derived from an EMBL/GenBank/DDBJ whole genome shotgun (WGS) entry which is preliminary data.</text>
</comment>
<evidence type="ECO:0000313" key="15">
    <source>
        <dbReference type="Proteomes" id="UP001501787"/>
    </source>
</evidence>
<comment type="similarity">
    <text evidence="2 10">Belongs to the beta sliding clamp family.</text>
</comment>
<dbReference type="InterPro" id="IPR001001">
    <property type="entry name" value="DNA_polIII_beta"/>
</dbReference>
<dbReference type="PANTHER" id="PTHR30478">
    <property type="entry name" value="DNA POLYMERASE III SUBUNIT BETA"/>
    <property type="match status" value="1"/>
</dbReference>
<evidence type="ECO:0000256" key="3">
    <source>
        <dbReference type="ARBA" id="ARBA00021035"/>
    </source>
</evidence>
<dbReference type="InterPro" id="IPR022634">
    <property type="entry name" value="DNA_polIII_beta_N"/>
</dbReference>
<evidence type="ECO:0000259" key="11">
    <source>
        <dbReference type="Pfam" id="PF00712"/>
    </source>
</evidence>
<feature type="domain" description="DNA polymerase III beta sliding clamp C-terminal" evidence="13">
    <location>
        <begin position="270"/>
        <end position="390"/>
    </location>
</feature>
<dbReference type="SMART" id="SM00480">
    <property type="entry name" value="POL3Bc"/>
    <property type="match status" value="1"/>
</dbReference>
<evidence type="ECO:0000259" key="12">
    <source>
        <dbReference type="Pfam" id="PF02767"/>
    </source>
</evidence>